<dbReference type="Proteomes" id="UP000093695">
    <property type="component" value="Chromosome"/>
</dbReference>
<evidence type="ECO:0000313" key="2">
    <source>
        <dbReference type="Proteomes" id="UP000093695"/>
    </source>
</evidence>
<evidence type="ECO:0000313" key="1">
    <source>
        <dbReference type="EMBL" id="ANN18208.1"/>
    </source>
</evidence>
<gene>
    <name evidence="1" type="ORF">SD37_22910</name>
</gene>
<name>A0A193C1D3_AMYOR</name>
<dbReference type="KEGG" id="aori:SD37_22910"/>
<accession>A0A193C1D3</accession>
<protein>
    <submittedName>
        <fullName evidence="1">Uncharacterized protein</fullName>
    </submittedName>
</protein>
<sequence length="181" mass="19710">MSVHMELMRLEIERYDWAAMRCGCQRSSGHLAEDLVAVAQGMEGTDLVDHVVAPGDVLVEASLPTLAVALAAIAGDLAEQARAKFFHLILCLIGDNGHAHGLSEGRNPVAECRELARTGLWMFYSEVFAGHSGSLAAVYAFEIVSILDEDGANRDRVLRVQAAAAERLPWDLRPPRSPFED</sequence>
<dbReference type="EMBL" id="CP016174">
    <property type="protein sequence ID" value="ANN18208.1"/>
    <property type="molecule type" value="Genomic_DNA"/>
</dbReference>
<dbReference type="AlphaFoldDB" id="A0A193C1D3"/>
<keyword evidence="2" id="KW-1185">Reference proteome</keyword>
<proteinExistence type="predicted"/>
<organism evidence="1 2">
    <name type="scientific">Amycolatopsis orientalis</name>
    <name type="common">Nocardia orientalis</name>
    <dbReference type="NCBI Taxonomy" id="31958"/>
    <lineage>
        <taxon>Bacteria</taxon>
        <taxon>Bacillati</taxon>
        <taxon>Actinomycetota</taxon>
        <taxon>Actinomycetes</taxon>
        <taxon>Pseudonocardiales</taxon>
        <taxon>Pseudonocardiaceae</taxon>
        <taxon>Amycolatopsis</taxon>
    </lineage>
</organism>
<reference evidence="1 2" key="1">
    <citation type="journal article" date="2015" name="Genome Announc.">
        <title>Draft Genome Sequence of Norvancomycin-Producing Strain Amycolatopsis orientalis CPCC200066.</title>
        <authorList>
            <person name="Lei X."/>
            <person name="Yuan F."/>
            <person name="Shi Y."/>
            <person name="Li X."/>
            <person name="Wang L."/>
            <person name="Hong B."/>
        </authorList>
    </citation>
    <scope>NUCLEOTIDE SEQUENCE [LARGE SCALE GENOMIC DNA]</scope>
    <source>
        <strain evidence="1 2">B-37</strain>
    </source>
</reference>